<dbReference type="GO" id="GO:0005886">
    <property type="term" value="C:plasma membrane"/>
    <property type="evidence" value="ECO:0007669"/>
    <property type="project" value="UniProtKB-SubCell"/>
</dbReference>
<comment type="function">
    <text evidence="1">Part of the ABC transporter complex PstSACB involved in phosphate import.</text>
</comment>
<comment type="subcellular location">
    <subcellularLocation>
        <location evidence="2 10">Cell membrane</location>
        <topology evidence="2 10">Lipid-anchor</topology>
    </subcellularLocation>
</comment>
<keyword evidence="8 10" id="KW-0564">Palmitate</keyword>
<comment type="function">
    <text evidence="10">Involved in the system for phosphate transport across the cytoplasmic membrane.</text>
</comment>
<sequence length="326" mass="35938">MKSLKVLAVSTMIGSALVLGACGGTETSSDSKDGSNKTEQSEEGNKQLQGDIKIDGSSTVYPIMEAISEEYTMEQPDVKVTVGFSGTGGGFEKFIAGETQLTNASRPIKDEEKSKLEEKGIDFTEFKIAYDGLSVVVNKDNDWVDSLTIDELKKIWLDTGKTKKWSDIREGWPEKEIKLYSPGTDSGTYDYFDEVILEEKPIDQSATLSEDDNVLVQGVTGDKNAIGYFGYAYYLENKDKLKVVPIDGGKGAVEPNNKTIESGEYSPLSRPLFTYVSNKAIKENESTYDFVKFIIENSGTLAEEVGYVKLPDQEYEDALKTLEGLK</sequence>
<dbReference type="SUPFAM" id="SSF53850">
    <property type="entry name" value="Periplasmic binding protein-like II"/>
    <property type="match status" value="1"/>
</dbReference>
<dbReference type="InterPro" id="IPR050811">
    <property type="entry name" value="Phosphate_ABC_transporter"/>
</dbReference>
<comment type="similarity">
    <text evidence="3 10">Belongs to the PstS family.</text>
</comment>
<name>A0AAJ1SYZ4_9BACI</name>
<proteinExistence type="inferred from homology"/>
<evidence type="ECO:0000256" key="6">
    <source>
        <dbReference type="ARBA" id="ARBA00022592"/>
    </source>
</evidence>
<dbReference type="CDD" id="cd13654">
    <property type="entry name" value="PBP2_phosphate_like_2"/>
    <property type="match status" value="1"/>
</dbReference>
<evidence type="ECO:0000256" key="4">
    <source>
        <dbReference type="ARBA" id="ARBA00011529"/>
    </source>
</evidence>
<evidence type="ECO:0000259" key="12">
    <source>
        <dbReference type="Pfam" id="PF12849"/>
    </source>
</evidence>
<feature type="compositionally biased region" description="Basic and acidic residues" evidence="11">
    <location>
        <begin position="29"/>
        <end position="45"/>
    </location>
</feature>
<dbReference type="PROSITE" id="PS51257">
    <property type="entry name" value="PROKAR_LIPOPROTEIN"/>
    <property type="match status" value="1"/>
</dbReference>
<keyword evidence="10" id="KW-0472">Membrane</keyword>
<evidence type="ECO:0000256" key="9">
    <source>
        <dbReference type="ARBA" id="ARBA00023288"/>
    </source>
</evidence>
<dbReference type="Proteomes" id="UP001237207">
    <property type="component" value="Unassembled WGS sequence"/>
</dbReference>
<protein>
    <recommendedName>
        <fullName evidence="10">Phosphate-binding protein</fullName>
    </recommendedName>
</protein>
<keyword evidence="6 10" id="KW-0592">Phosphate transport</keyword>
<dbReference type="EMBL" id="JAUSUC010000002">
    <property type="protein sequence ID" value="MDQ0213881.1"/>
    <property type="molecule type" value="Genomic_DNA"/>
</dbReference>
<dbReference type="RefSeq" id="WP_307255877.1">
    <property type="nucleotide sequence ID" value="NZ_JAUSUC010000002.1"/>
</dbReference>
<dbReference type="InterPro" id="IPR024370">
    <property type="entry name" value="PBP_domain"/>
</dbReference>
<keyword evidence="5 10" id="KW-0813">Transport</keyword>
<dbReference type="Gene3D" id="3.40.190.10">
    <property type="entry name" value="Periplasmic binding protein-like II"/>
    <property type="match status" value="2"/>
</dbReference>
<dbReference type="FunFam" id="3.40.190.10:FF:000055">
    <property type="entry name" value="Phosphate ABC transporter, phosphate-binding protein"/>
    <property type="match status" value="1"/>
</dbReference>
<dbReference type="AlphaFoldDB" id="A0AAJ1SYZ4"/>
<feature type="domain" description="PBP" evidence="12">
    <location>
        <begin position="44"/>
        <end position="296"/>
    </location>
</feature>
<evidence type="ECO:0000256" key="3">
    <source>
        <dbReference type="ARBA" id="ARBA00008725"/>
    </source>
</evidence>
<keyword evidence="9 10" id="KW-0449">Lipoprotein</keyword>
<accession>A0AAJ1SYZ4</accession>
<evidence type="ECO:0000256" key="1">
    <source>
        <dbReference type="ARBA" id="ARBA00002841"/>
    </source>
</evidence>
<dbReference type="Pfam" id="PF12849">
    <property type="entry name" value="PBP_like_2"/>
    <property type="match status" value="1"/>
</dbReference>
<dbReference type="InterPro" id="IPR011862">
    <property type="entry name" value="Phos-bd"/>
</dbReference>
<reference evidence="13" key="1">
    <citation type="submission" date="2023-07" db="EMBL/GenBank/DDBJ databases">
        <title>Genomic Encyclopedia of Type Strains, Phase IV (KMG-IV): sequencing the most valuable type-strain genomes for metagenomic binning, comparative biology and taxonomic classification.</title>
        <authorList>
            <person name="Goeker M."/>
        </authorList>
    </citation>
    <scope>NUCLEOTIDE SEQUENCE</scope>
    <source>
        <strain evidence="13">DSM 23947</strain>
    </source>
</reference>
<feature type="signal peptide" evidence="10">
    <location>
        <begin position="1"/>
        <end position="21"/>
    </location>
</feature>
<evidence type="ECO:0000256" key="11">
    <source>
        <dbReference type="SAM" id="MobiDB-lite"/>
    </source>
</evidence>
<evidence type="ECO:0000256" key="5">
    <source>
        <dbReference type="ARBA" id="ARBA00022448"/>
    </source>
</evidence>
<evidence type="ECO:0000256" key="8">
    <source>
        <dbReference type="ARBA" id="ARBA00023139"/>
    </source>
</evidence>
<evidence type="ECO:0000256" key="7">
    <source>
        <dbReference type="ARBA" id="ARBA00022729"/>
    </source>
</evidence>
<evidence type="ECO:0000256" key="2">
    <source>
        <dbReference type="ARBA" id="ARBA00004193"/>
    </source>
</evidence>
<feature type="chain" id="PRO_5042317532" description="Phosphate-binding protein" evidence="10">
    <location>
        <begin position="22"/>
        <end position="326"/>
    </location>
</feature>
<dbReference type="PANTHER" id="PTHR30570">
    <property type="entry name" value="PERIPLASMIC PHOSPHATE BINDING COMPONENT OF PHOSPHATE ABC TRANSPORTER"/>
    <property type="match status" value="1"/>
</dbReference>
<dbReference type="GO" id="GO:0006817">
    <property type="term" value="P:phosphate ion transport"/>
    <property type="evidence" value="ECO:0007669"/>
    <property type="project" value="UniProtKB-UniRule"/>
</dbReference>
<keyword evidence="7 10" id="KW-0732">Signal</keyword>
<evidence type="ECO:0000313" key="13">
    <source>
        <dbReference type="EMBL" id="MDQ0213881.1"/>
    </source>
</evidence>
<comment type="subunit">
    <text evidence="4 10">The complex is composed of two ATP-binding proteins (PstB), two transmembrane proteins (PstC and PstA) and a solute-binding protein (PstS).</text>
</comment>
<comment type="caution">
    <text evidence="13">The sequence shown here is derived from an EMBL/GenBank/DDBJ whole genome shotgun (WGS) entry which is preliminary data.</text>
</comment>
<dbReference type="NCBIfam" id="TIGR02136">
    <property type="entry name" value="ptsS_2"/>
    <property type="match status" value="1"/>
</dbReference>
<organism evidence="13 14">
    <name type="scientific">Oikeobacillus pervagus</name>
    <dbReference type="NCBI Taxonomy" id="1325931"/>
    <lineage>
        <taxon>Bacteria</taxon>
        <taxon>Bacillati</taxon>
        <taxon>Bacillota</taxon>
        <taxon>Bacilli</taxon>
        <taxon>Bacillales</taxon>
        <taxon>Bacillaceae</taxon>
        <taxon>Oikeobacillus</taxon>
    </lineage>
</organism>
<dbReference type="GO" id="GO:0042301">
    <property type="term" value="F:phosphate ion binding"/>
    <property type="evidence" value="ECO:0007669"/>
    <property type="project" value="UniProtKB-UniRule"/>
</dbReference>
<gene>
    <name evidence="13" type="ORF">J2S13_000275</name>
</gene>
<keyword evidence="14" id="KW-1185">Reference proteome</keyword>
<feature type="region of interest" description="Disordered" evidence="11">
    <location>
        <begin position="24"/>
        <end position="48"/>
    </location>
</feature>
<keyword evidence="10" id="KW-1003">Cell membrane</keyword>
<evidence type="ECO:0000313" key="14">
    <source>
        <dbReference type="Proteomes" id="UP001237207"/>
    </source>
</evidence>
<evidence type="ECO:0000256" key="10">
    <source>
        <dbReference type="RuleBase" id="RU367119"/>
    </source>
</evidence>
<dbReference type="PANTHER" id="PTHR30570:SF1">
    <property type="entry name" value="PHOSPHATE-BINDING PROTEIN PSTS"/>
    <property type="match status" value="1"/>
</dbReference>